<feature type="transmembrane region" description="Helical" evidence="7">
    <location>
        <begin position="20"/>
        <end position="46"/>
    </location>
</feature>
<dbReference type="InterPro" id="IPR002549">
    <property type="entry name" value="AI-2E-like"/>
</dbReference>
<dbReference type="EMBL" id="QFFF01000001">
    <property type="protein sequence ID" value="PWG02208.1"/>
    <property type="molecule type" value="Genomic_DNA"/>
</dbReference>
<evidence type="ECO:0000256" key="1">
    <source>
        <dbReference type="ARBA" id="ARBA00004141"/>
    </source>
</evidence>
<evidence type="ECO:0000256" key="5">
    <source>
        <dbReference type="ARBA" id="ARBA00023136"/>
    </source>
</evidence>
<organism evidence="8 9">
    <name type="scientific">Allosphingosinicella humi</name>
    <dbReference type="NCBI Taxonomy" id="2068657"/>
    <lineage>
        <taxon>Bacteria</taxon>
        <taxon>Pseudomonadati</taxon>
        <taxon>Pseudomonadota</taxon>
        <taxon>Alphaproteobacteria</taxon>
        <taxon>Sphingomonadales</taxon>
        <taxon>Sphingomonadaceae</taxon>
        <taxon>Allosphingosinicella</taxon>
    </lineage>
</organism>
<feature type="transmembrane region" description="Helical" evidence="7">
    <location>
        <begin position="140"/>
        <end position="156"/>
    </location>
</feature>
<evidence type="ECO:0000313" key="9">
    <source>
        <dbReference type="Proteomes" id="UP000245916"/>
    </source>
</evidence>
<comment type="caution">
    <text evidence="8">The sequence shown here is derived from an EMBL/GenBank/DDBJ whole genome shotgun (WGS) entry which is preliminary data.</text>
</comment>
<dbReference type="OrthoDB" id="9799225at2"/>
<dbReference type="PANTHER" id="PTHR21716">
    <property type="entry name" value="TRANSMEMBRANE PROTEIN"/>
    <property type="match status" value="1"/>
</dbReference>
<feature type="transmembrane region" description="Helical" evidence="7">
    <location>
        <begin position="192"/>
        <end position="214"/>
    </location>
</feature>
<comment type="subcellular location">
    <subcellularLocation>
        <location evidence="1">Membrane</location>
        <topology evidence="1">Multi-pass membrane protein</topology>
    </subcellularLocation>
</comment>
<keyword evidence="9" id="KW-1185">Reference proteome</keyword>
<dbReference type="GO" id="GO:0016020">
    <property type="term" value="C:membrane"/>
    <property type="evidence" value="ECO:0007669"/>
    <property type="project" value="UniProtKB-SubCell"/>
</dbReference>
<evidence type="ECO:0000256" key="4">
    <source>
        <dbReference type="ARBA" id="ARBA00022989"/>
    </source>
</evidence>
<protein>
    <submittedName>
        <fullName evidence="8">AI-2E family transporter</fullName>
    </submittedName>
</protein>
<dbReference type="Pfam" id="PF01594">
    <property type="entry name" value="AI-2E_transport"/>
    <property type="match status" value="1"/>
</dbReference>
<feature type="transmembrane region" description="Helical" evidence="7">
    <location>
        <begin position="220"/>
        <end position="243"/>
    </location>
</feature>
<accession>A0A2U2J1J6</accession>
<feature type="transmembrane region" description="Helical" evidence="7">
    <location>
        <begin position="255"/>
        <end position="277"/>
    </location>
</feature>
<evidence type="ECO:0000256" key="2">
    <source>
        <dbReference type="ARBA" id="ARBA00009773"/>
    </source>
</evidence>
<evidence type="ECO:0000256" key="6">
    <source>
        <dbReference type="SAM" id="MobiDB-lite"/>
    </source>
</evidence>
<feature type="region of interest" description="Disordered" evidence="6">
    <location>
        <begin position="342"/>
        <end position="365"/>
    </location>
</feature>
<keyword evidence="5 7" id="KW-0472">Membrane</keyword>
<reference evidence="8 9" key="1">
    <citation type="submission" date="2018-05" db="EMBL/GenBank/DDBJ databases">
        <title>Genome of Sphingosinicella humi QZX222.</title>
        <authorList>
            <person name="Qiao Z."/>
            <person name="Wang G."/>
        </authorList>
    </citation>
    <scope>NUCLEOTIDE SEQUENCE [LARGE SCALE GENOMIC DNA]</scope>
    <source>
        <strain evidence="8 9">QZX222</strain>
    </source>
</reference>
<name>A0A2U2J1J6_9SPHN</name>
<dbReference type="Proteomes" id="UP000245916">
    <property type="component" value="Unassembled WGS sequence"/>
</dbReference>
<dbReference type="GO" id="GO:0055085">
    <property type="term" value="P:transmembrane transport"/>
    <property type="evidence" value="ECO:0007669"/>
    <property type="project" value="TreeGrafter"/>
</dbReference>
<evidence type="ECO:0000256" key="3">
    <source>
        <dbReference type="ARBA" id="ARBA00022692"/>
    </source>
</evidence>
<evidence type="ECO:0000313" key="8">
    <source>
        <dbReference type="EMBL" id="PWG02208.1"/>
    </source>
</evidence>
<dbReference type="PANTHER" id="PTHR21716:SF64">
    <property type="entry name" value="AI-2 TRANSPORT PROTEIN TQSA"/>
    <property type="match status" value="1"/>
</dbReference>
<feature type="compositionally biased region" description="Basic and acidic residues" evidence="6">
    <location>
        <begin position="349"/>
        <end position="365"/>
    </location>
</feature>
<sequence>MRLMPVRIAQVITGTALGMALLYFLGSILIPFVIAFVLAVLVDAFVRSIVRRWPKAPGWAVATLAGAVIGIGAFTAFYVIAQGAVEMVQQAPALAARLEQLVHDAGQSFGLEKPLHLSTLVGSVSVPQLAGDALQGAQDILSGVFLMIVYFGFMLASRPRLATKVRAIAASSDRAEAIKSGMTRIATDIETYVWVQTLTGIMLAGASGAVMVGVGLDNALFWTVVLFLLSYIPIIGVTVGSVAPALFTLLQFPTVWQAAVVFAGIQLAAFVVGNLIYPRMQAETQNIDPVATILALSFWGFLWGVPGAFLAVPLTLMLMMVCAEFDSTRWVAVLLSNDGRLPEPPPSRRLAEQEGWRRRRDSNPR</sequence>
<feature type="transmembrane region" description="Helical" evidence="7">
    <location>
        <begin position="58"/>
        <end position="80"/>
    </location>
</feature>
<proteinExistence type="inferred from homology"/>
<gene>
    <name evidence="8" type="ORF">DF286_04480</name>
</gene>
<evidence type="ECO:0000256" key="7">
    <source>
        <dbReference type="SAM" id="Phobius"/>
    </source>
</evidence>
<keyword evidence="4 7" id="KW-1133">Transmembrane helix</keyword>
<comment type="similarity">
    <text evidence="2">Belongs to the autoinducer-2 exporter (AI-2E) (TC 2.A.86) family.</text>
</comment>
<keyword evidence="3 7" id="KW-0812">Transmembrane</keyword>
<feature type="transmembrane region" description="Helical" evidence="7">
    <location>
        <begin position="297"/>
        <end position="321"/>
    </location>
</feature>
<dbReference type="AlphaFoldDB" id="A0A2U2J1J6"/>